<name>A0A7J7E9T9_DICBM</name>
<evidence type="ECO:0000256" key="1">
    <source>
        <dbReference type="ARBA" id="ARBA00004401"/>
    </source>
</evidence>
<keyword evidence="9" id="KW-0325">Glycoprotein</keyword>
<evidence type="ECO:0000256" key="5">
    <source>
        <dbReference type="ARBA" id="ARBA00022989"/>
    </source>
</evidence>
<dbReference type="GO" id="GO:0030545">
    <property type="term" value="F:signaling receptor regulator activity"/>
    <property type="evidence" value="ECO:0007669"/>
    <property type="project" value="InterPro"/>
</dbReference>
<dbReference type="GO" id="GO:0002769">
    <property type="term" value="P:natural killer cell inhibitory signaling pathway"/>
    <property type="evidence" value="ECO:0007669"/>
    <property type="project" value="TreeGrafter"/>
</dbReference>
<keyword evidence="2" id="KW-1003">Cell membrane</keyword>
<keyword evidence="6 10" id="KW-0472">Membrane</keyword>
<dbReference type="PANTHER" id="PTHR47647:SF1">
    <property type="entry name" value="C-TYPE LECTIN DOMAIN FAMILY 12 MEMBER B"/>
    <property type="match status" value="1"/>
</dbReference>
<gene>
    <name evidence="11" type="ORF">HPG69_004123</name>
</gene>
<evidence type="ECO:0000256" key="4">
    <source>
        <dbReference type="ARBA" id="ARBA00022968"/>
    </source>
</evidence>
<evidence type="ECO:0000313" key="12">
    <source>
        <dbReference type="Proteomes" id="UP000551758"/>
    </source>
</evidence>
<keyword evidence="3 10" id="KW-0812">Transmembrane</keyword>
<reference evidence="11 12" key="1">
    <citation type="journal article" date="2020" name="Mol. Biol. Evol.">
        <title>Interspecific Gene Flow and the Evolution of Specialization in Black and White Rhinoceros.</title>
        <authorList>
            <person name="Moodley Y."/>
            <person name="Westbury M.V."/>
            <person name="Russo I.M."/>
            <person name="Gopalakrishnan S."/>
            <person name="Rakotoarivelo A."/>
            <person name="Olsen R.A."/>
            <person name="Prost S."/>
            <person name="Tunstall T."/>
            <person name="Ryder O.A."/>
            <person name="Dalen L."/>
            <person name="Bruford M.W."/>
        </authorList>
    </citation>
    <scope>NUCLEOTIDE SEQUENCE [LARGE SCALE GENOMIC DNA]</scope>
    <source>
        <strain evidence="11">SBR-YM</strain>
        <tissue evidence="11">Skin</tissue>
    </source>
</reference>
<evidence type="ECO:0000256" key="9">
    <source>
        <dbReference type="ARBA" id="ARBA00023180"/>
    </source>
</evidence>
<protein>
    <submittedName>
        <fullName evidence="11">Uncharacterized protein</fullName>
    </submittedName>
</protein>
<comment type="subcellular location">
    <subcellularLocation>
        <location evidence="1">Cell membrane</location>
        <topology evidence="1">Single-pass type II membrane protein</topology>
    </subcellularLocation>
</comment>
<evidence type="ECO:0000256" key="6">
    <source>
        <dbReference type="ARBA" id="ARBA00023136"/>
    </source>
</evidence>
<keyword evidence="5 10" id="KW-1133">Transmembrane helix</keyword>
<dbReference type="GO" id="GO:0009897">
    <property type="term" value="C:external side of plasma membrane"/>
    <property type="evidence" value="ECO:0007669"/>
    <property type="project" value="TreeGrafter"/>
</dbReference>
<proteinExistence type="predicted"/>
<feature type="non-terminal residue" evidence="11">
    <location>
        <position position="1"/>
    </location>
</feature>
<dbReference type="Proteomes" id="UP000551758">
    <property type="component" value="Unassembled WGS sequence"/>
</dbReference>
<dbReference type="PANTHER" id="PTHR47647">
    <property type="entry name" value="C-TYPE LECTIN DOMAIN FAMILY 12 MEMBER B"/>
    <property type="match status" value="1"/>
</dbReference>
<evidence type="ECO:0000313" key="11">
    <source>
        <dbReference type="EMBL" id="KAF5912453.1"/>
    </source>
</evidence>
<dbReference type="EMBL" id="JACDTQ010003814">
    <property type="protein sequence ID" value="KAF5912453.1"/>
    <property type="molecule type" value="Genomic_DNA"/>
</dbReference>
<evidence type="ECO:0000256" key="8">
    <source>
        <dbReference type="ARBA" id="ARBA00023170"/>
    </source>
</evidence>
<feature type="transmembrane region" description="Helical" evidence="10">
    <location>
        <begin position="53"/>
        <end position="77"/>
    </location>
</feature>
<dbReference type="AlphaFoldDB" id="A0A7J7E9T9"/>
<evidence type="ECO:0000256" key="3">
    <source>
        <dbReference type="ARBA" id="ARBA00022692"/>
    </source>
</evidence>
<keyword evidence="12" id="KW-1185">Reference proteome</keyword>
<dbReference type="InterPro" id="IPR042916">
    <property type="entry name" value="CLEC12A/B"/>
</dbReference>
<accession>A0A7J7E9T9</accession>
<keyword evidence="4" id="KW-0735">Signal-anchor</keyword>
<keyword evidence="7" id="KW-1015">Disulfide bond</keyword>
<evidence type="ECO:0000256" key="7">
    <source>
        <dbReference type="ARBA" id="ARBA00023157"/>
    </source>
</evidence>
<comment type="caution">
    <text evidence="11">The sequence shown here is derived from an EMBL/GenBank/DDBJ whole genome shotgun (WGS) entry which is preliminary data.</text>
</comment>
<keyword evidence="8" id="KW-0675">Receptor</keyword>
<evidence type="ECO:0000256" key="10">
    <source>
        <dbReference type="SAM" id="Phobius"/>
    </source>
</evidence>
<sequence length="78" mass="9005">MLKRKMLWNLQNGDKVVEDISRDHPEKQFPQHLISFMNSVNLKKKEYPALSPIWRQAGLSLLTLCLMLLIGLVTLGIM</sequence>
<evidence type="ECO:0000256" key="2">
    <source>
        <dbReference type="ARBA" id="ARBA00022475"/>
    </source>
</evidence>
<dbReference type="GO" id="GO:0019903">
    <property type="term" value="F:protein phosphatase binding"/>
    <property type="evidence" value="ECO:0007669"/>
    <property type="project" value="TreeGrafter"/>
</dbReference>
<organism evidence="11 12">
    <name type="scientific">Diceros bicornis minor</name>
    <name type="common">South-central black rhinoceros</name>
    <dbReference type="NCBI Taxonomy" id="77932"/>
    <lineage>
        <taxon>Eukaryota</taxon>
        <taxon>Metazoa</taxon>
        <taxon>Chordata</taxon>
        <taxon>Craniata</taxon>
        <taxon>Vertebrata</taxon>
        <taxon>Euteleostomi</taxon>
        <taxon>Mammalia</taxon>
        <taxon>Eutheria</taxon>
        <taxon>Laurasiatheria</taxon>
        <taxon>Perissodactyla</taxon>
        <taxon>Rhinocerotidae</taxon>
        <taxon>Diceros</taxon>
    </lineage>
</organism>